<dbReference type="KEGG" id="ssyi:EKG83_25735"/>
<gene>
    <name evidence="1" type="ORF">EKG83_25735</name>
</gene>
<dbReference type="EMBL" id="CP034550">
    <property type="protein sequence ID" value="QFZ20366.1"/>
    <property type="molecule type" value="Genomic_DNA"/>
</dbReference>
<evidence type="ECO:0000313" key="2">
    <source>
        <dbReference type="Proteomes" id="UP000325787"/>
    </source>
</evidence>
<reference evidence="2" key="1">
    <citation type="journal article" date="2021" name="Curr. Microbiol.">
        <title>Complete genome of nocamycin-producing strain Saccharothrix syringae NRRL B-16468 reveals the biosynthetic potential for secondary metabolites.</title>
        <authorList>
            <person name="Mo X."/>
            <person name="Yang S."/>
        </authorList>
    </citation>
    <scope>NUCLEOTIDE SEQUENCE [LARGE SCALE GENOMIC DNA]</scope>
    <source>
        <strain evidence="2">ATCC 51364 / DSM 43886 / JCM 6844 / KCTC 9398 / NBRC 14523 / NRRL B-16468 / INA 2240</strain>
    </source>
</reference>
<proteinExistence type="predicted"/>
<name>A0A5Q0H2A2_SACSY</name>
<evidence type="ECO:0000313" key="1">
    <source>
        <dbReference type="EMBL" id="QFZ20366.1"/>
    </source>
</evidence>
<dbReference type="RefSeq" id="WP_153278392.1">
    <property type="nucleotide sequence ID" value="NZ_CP034550.1"/>
</dbReference>
<accession>A0A5Q0H2A2</accession>
<protein>
    <submittedName>
        <fullName evidence="1">Uncharacterized protein</fullName>
    </submittedName>
</protein>
<sequence>MMLTHPANSSPGGGAVGSPLTVPSVFEHMCESPGVSSMSTAQRLKFENDVAALRRLINRTPRWRPAQVDDEAVMIDALGQVALVFHGPWKTNLHTFFTHFDHDVLIVLLGLLEAAPGTRAEGQALRLLEMMRLPSDEPDAR</sequence>
<keyword evidence="2" id="KW-1185">Reference proteome</keyword>
<dbReference type="AlphaFoldDB" id="A0A5Q0H2A2"/>
<organism evidence="1 2">
    <name type="scientific">Saccharothrix syringae</name>
    <name type="common">Nocardiopsis syringae</name>
    <dbReference type="NCBI Taxonomy" id="103733"/>
    <lineage>
        <taxon>Bacteria</taxon>
        <taxon>Bacillati</taxon>
        <taxon>Actinomycetota</taxon>
        <taxon>Actinomycetes</taxon>
        <taxon>Pseudonocardiales</taxon>
        <taxon>Pseudonocardiaceae</taxon>
        <taxon>Saccharothrix</taxon>
    </lineage>
</organism>
<dbReference type="Proteomes" id="UP000325787">
    <property type="component" value="Chromosome"/>
</dbReference>